<feature type="compositionally biased region" description="Basic and acidic residues" evidence="18">
    <location>
        <begin position="1945"/>
        <end position="1964"/>
    </location>
</feature>
<dbReference type="InterPro" id="IPR029044">
    <property type="entry name" value="Nucleotide-diphossugar_trans"/>
</dbReference>
<dbReference type="CDD" id="cd00653">
    <property type="entry name" value="RNA_pol_B_RPB2"/>
    <property type="match status" value="1"/>
</dbReference>
<keyword evidence="15" id="KW-0472">Membrane</keyword>
<dbReference type="InterPro" id="IPR007121">
    <property type="entry name" value="RNA_pol_bsu_CS"/>
</dbReference>
<dbReference type="GO" id="GO:0016757">
    <property type="term" value="F:glycosyltransferase activity"/>
    <property type="evidence" value="ECO:0007669"/>
    <property type="project" value="UniProtKB-KW"/>
</dbReference>
<dbReference type="InterPro" id="IPR007645">
    <property type="entry name" value="RNA_pol_Rpb2_3"/>
</dbReference>
<dbReference type="Gene3D" id="2.40.270.10">
    <property type="entry name" value="DNA-directed RNA polymerase, subunit 2, domain 6"/>
    <property type="match status" value="1"/>
</dbReference>
<evidence type="ECO:0000256" key="18">
    <source>
        <dbReference type="SAM" id="MobiDB-lite"/>
    </source>
</evidence>
<dbReference type="InterPro" id="IPR027995">
    <property type="entry name" value="Galactosyl_T_N"/>
</dbReference>
<accession>A0A6C0AH28</accession>
<evidence type="ECO:0000256" key="14">
    <source>
        <dbReference type="ARBA" id="ARBA00022989"/>
    </source>
</evidence>
<dbReference type="PROSITE" id="PS01166">
    <property type="entry name" value="RNA_POL_BETA"/>
    <property type="match status" value="1"/>
</dbReference>
<dbReference type="Pfam" id="PF02709">
    <property type="entry name" value="Glyco_transf_7C"/>
    <property type="match status" value="1"/>
</dbReference>
<evidence type="ECO:0000256" key="15">
    <source>
        <dbReference type="ARBA" id="ARBA00023136"/>
    </source>
</evidence>
<evidence type="ECO:0000259" key="19">
    <source>
        <dbReference type="SMART" id="SM00672"/>
    </source>
</evidence>
<dbReference type="Pfam" id="PF13733">
    <property type="entry name" value="Glyco_transf_7N"/>
    <property type="match status" value="1"/>
</dbReference>
<dbReference type="InterPro" id="IPR007641">
    <property type="entry name" value="RNA_pol_Rpb2_7"/>
</dbReference>
<evidence type="ECO:0000256" key="7">
    <source>
        <dbReference type="ARBA" id="ARBA00022676"/>
    </source>
</evidence>
<dbReference type="SMART" id="SM00672">
    <property type="entry name" value="CAP10"/>
    <property type="match status" value="1"/>
</dbReference>
<evidence type="ECO:0000256" key="1">
    <source>
        <dbReference type="ARBA" id="ARBA00004606"/>
    </source>
</evidence>
<dbReference type="EC" id="2.7.7.6" evidence="5"/>
<dbReference type="Pfam" id="PF00562">
    <property type="entry name" value="RNA_pol_Rpb2_6"/>
    <property type="match status" value="1"/>
</dbReference>
<dbReference type="SUPFAM" id="SSF64484">
    <property type="entry name" value="beta and beta-prime subunits of DNA dependent RNA-polymerase"/>
    <property type="match status" value="1"/>
</dbReference>
<comment type="similarity">
    <text evidence="3">Belongs to the glycosyltransferase 7 family.</text>
</comment>
<dbReference type="Gene3D" id="3.90.1070.20">
    <property type="match status" value="1"/>
</dbReference>
<keyword evidence="14" id="KW-1133">Transmembrane helix</keyword>
<dbReference type="GO" id="GO:0000428">
    <property type="term" value="C:DNA-directed RNA polymerase complex"/>
    <property type="evidence" value="ECO:0007669"/>
    <property type="project" value="UniProtKB-KW"/>
</dbReference>
<evidence type="ECO:0000256" key="13">
    <source>
        <dbReference type="ARBA" id="ARBA00022968"/>
    </source>
</evidence>
<dbReference type="InterPro" id="IPR007642">
    <property type="entry name" value="RNA_pol_Rpb2_2"/>
</dbReference>
<evidence type="ECO:0000256" key="9">
    <source>
        <dbReference type="ARBA" id="ARBA00022692"/>
    </source>
</evidence>
<dbReference type="InterPro" id="IPR037034">
    <property type="entry name" value="RNA_pol_Rpb2_2_sf"/>
</dbReference>
<dbReference type="GO" id="GO:0032549">
    <property type="term" value="F:ribonucleoside binding"/>
    <property type="evidence" value="ECO:0007669"/>
    <property type="project" value="InterPro"/>
</dbReference>
<dbReference type="Gene3D" id="3.90.550.10">
    <property type="entry name" value="Spore Coat Polysaccharide Biosynthesis Protein SpsA, Chain A"/>
    <property type="match status" value="1"/>
</dbReference>
<dbReference type="Gene3D" id="3.90.1800.10">
    <property type="entry name" value="RNA polymerase alpha subunit dimerisation domain"/>
    <property type="match status" value="1"/>
</dbReference>
<evidence type="ECO:0000256" key="6">
    <source>
        <dbReference type="ARBA" id="ARBA00022478"/>
    </source>
</evidence>
<dbReference type="Pfam" id="PF04561">
    <property type="entry name" value="RNA_pol_Rpb2_2"/>
    <property type="match status" value="1"/>
</dbReference>
<dbReference type="Gene3D" id="3.90.1110.10">
    <property type="entry name" value="RNA polymerase Rpb2, domain 2"/>
    <property type="match status" value="1"/>
</dbReference>
<dbReference type="InterPro" id="IPR007646">
    <property type="entry name" value="RNA_pol_Rpb2_4"/>
</dbReference>
<comment type="subcellular location">
    <subcellularLocation>
        <location evidence="1">Membrane</location>
        <topology evidence="1">Single-pass type II membrane protein</topology>
    </subcellularLocation>
</comment>
<dbReference type="InterPro" id="IPR006598">
    <property type="entry name" value="CAP10"/>
</dbReference>
<evidence type="ECO:0000256" key="8">
    <source>
        <dbReference type="ARBA" id="ARBA00022679"/>
    </source>
</evidence>
<evidence type="ECO:0000313" key="20">
    <source>
        <dbReference type="EMBL" id="QHS78956.1"/>
    </source>
</evidence>
<dbReference type="PRINTS" id="PR02050">
    <property type="entry name" value="B14GALTRFASE"/>
</dbReference>
<dbReference type="InterPro" id="IPR027791">
    <property type="entry name" value="Galactosyl_T_C"/>
</dbReference>
<proteinExistence type="inferred from homology"/>
<keyword evidence="6" id="KW-0240">DNA-directed RNA polymerase</keyword>
<dbReference type="Pfam" id="PF04563">
    <property type="entry name" value="RNA_pol_Rpb2_1"/>
    <property type="match status" value="1"/>
</dbReference>
<dbReference type="GO" id="GO:0003677">
    <property type="term" value="F:DNA binding"/>
    <property type="evidence" value="ECO:0007669"/>
    <property type="project" value="InterPro"/>
</dbReference>
<keyword evidence="11" id="KW-0479">Metal-binding</keyword>
<dbReference type="GO" id="GO:0046872">
    <property type="term" value="F:metal ion binding"/>
    <property type="evidence" value="ECO:0007669"/>
    <property type="project" value="UniProtKB-KW"/>
</dbReference>
<reference evidence="20" key="1">
    <citation type="journal article" date="2020" name="Nature">
        <title>Giant virus diversity and host interactions through global metagenomics.</title>
        <authorList>
            <person name="Schulz F."/>
            <person name="Roux S."/>
            <person name="Paez-Espino D."/>
            <person name="Jungbluth S."/>
            <person name="Walsh D.A."/>
            <person name="Denef V.J."/>
            <person name="McMahon K.D."/>
            <person name="Konstantinidis K.T."/>
            <person name="Eloe-Fadrosh E.A."/>
            <person name="Kyrpides N.C."/>
            <person name="Woyke T."/>
        </authorList>
    </citation>
    <scope>NUCLEOTIDE SEQUENCE</scope>
    <source>
        <strain evidence="20">GVMAG-S-1035118-87</strain>
    </source>
</reference>
<evidence type="ECO:0000256" key="12">
    <source>
        <dbReference type="ARBA" id="ARBA00022833"/>
    </source>
</evidence>
<evidence type="ECO:0000256" key="2">
    <source>
        <dbReference type="ARBA" id="ARBA00004922"/>
    </source>
</evidence>
<dbReference type="Pfam" id="PF05686">
    <property type="entry name" value="Glyco_transf_90"/>
    <property type="match status" value="1"/>
</dbReference>
<dbReference type="GO" id="GO:0005975">
    <property type="term" value="P:carbohydrate metabolic process"/>
    <property type="evidence" value="ECO:0007669"/>
    <property type="project" value="InterPro"/>
</dbReference>
<dbReference type="PANTHER" id="PTHR20856">
    <property type="entry name" value="DNA-DIRECTED RNA POLYMERASE I SUBUNIT 2"/>
    <property type="match status" value="1"/>
</dbReference>
<feature type="domain" description="Glycosyl transferase CAP10" evidence="19">
    <location>
        <begin position="1349"/>
        <end position="1645"/>
    </location>
</feature>
<dbReference type="Gene3D" id="3.90.1100.10">
    <property type="match status" value="1"/>
</dbReference>
<comment type="similarity">
    <text evidence="4">Belongs to the RNA polymerase beta chain family.</text>
</comment>
<organism evidence="20">
    <name type="scientific">viral metagenome</name>
    <dbReference type="NCBI Taxonomy" id="1070528"/>
    <lineage>
        <taxon>unclassified sequences</taxon>
        <taxon>metagenomes</taxon>
        <taxon>organismal metagenomes</taxon>
    </lineage>
</organism>
<dbReference type="Pfam" id="PF04566">
    <property type="entry name" value="RNA_pol_Rpb2_4"/>
    <property type="match status" value="1"/>
</dbReference>
<protein>
    <recommendedName>
        <fullName evidence="5">DNA-directed RNA polymerase</fullName>
        <ecNumber evidence="5">2.7.7.6</ecNumber>
    </recommendedName>
</protein>
<evidence type="ECO:0000256" key="4">
    <source>
        <dbReference type="ARBA" id="ARBA00006835"/>
    </source>
</evidence>
<dbReference type="InterPro" id="IPR037033">
    <property type="entry name" value="DNA-dir_RNAP_su2_hyb_sf"/>
</dbReference>
<keyword evidence="9" id="KW-0812">Transmembrane</keyword>
<feature type="compositionally biased region" description="Low complexity" evidence="18">
    <location>
        <begin position="1911"/>
        <end position="1929"/>
    </location>
</feature>
<dbReference type="SUPFAM" id="SSF53448">
    <property type="entry name" value="Nucleotide-diphospho-sugar transferases"/>
    <property type="match status" value="1"/>
</dbReference>
<evidence type="ECO:0000256" key="3">
    <source>
        <dbReference type="ARBA" id="ARBA00005735"/>
    </source>
</evidence>
<dbReference type="GO" id="GO:0006351">
    <property type="term" value="P:DNA-templated transcription"/>
    <property type="evidence" value="ECO:0007669"/>
    <property type="project" value="InterPro"/>
</dbReference>
<evidence type="ECO:0000256" key="11">
    <source>
        <dbReference type="ARBA" id="ARBA00022723"/>
    </source>
</evidence>
<dbReference type="InterPro" id="IPR014724">
    <property type="entry name" value="RNA_pol_RPB2_OB-fold"/>
</dbReference>
<comment type="pathway">
    <text evidence="2">Protein modification; protein glycosylation.</text>
</comment>
<keyword evidence="8" id="KW-0808">Transferase</keyword>
<sequence length="1964" mass="223812">MECIHKFLEEPGFLVNHHLDSFNQFVKQIPEIIKNQNPLTNLKNKDDKNVFRYACRLWVGTKTSSELVFGVPVFTENGVQKPLYPNDARLRNLTYYFSIHAKITFEIEIDGVVQEHTPEEMVFLGNFPIMLQSEICILHNVPPEVRFAMGECRSDPGGYFIIDGSEKVIICQEGRARNTICTTKKYSDKYYYSADIKSYSDDGVTFPRVAAVRIATKEDASSSVRTKDGVTLHEMVVELPDVRLPIPLFVVMRALGVLTDKQIIETCLLGENNFQEHFHESVCDAMGIYTQHHALEFIGSFTKYKSLQYAVHILVKLFLSHMGDQLIDKAFFLGHMVKKVLRMALGVDPVSDRDSFRMKRVEPSGVLLHDLFHDFYHKQLEHVGVEIDRAHNKNKNFFNEPANFPTLFLANYHQFFEERITEKGLITGFKGRWGATEYTQLVGVSQKLNRLSFNSAISHLRKCVLQLDDSAKVIAPRLLHSSQWGLFDPVDSDGADVGTHKQLSLCSRITDGFPKKRVLDVMAEYELLILPLHTLTVESATLVKLFLNGQWVGCIEEPEITLYTLVECRRTGILPSTTSISWNIGENTLYIYTDAGRLQRPLFYVNHKRKLSYSPERLGSWVDMTRGDIKKPCMIEYLDADESNSSLIGFDPLENFEKTLYTHVEIHGSSLLGFMGNQTIFVQHNPLPRNAFSCGQSRQAVSVYHTNYQNRMDTMGVVLNYGQTPLIQSNFLQPFKSLPCGANAIVAIMCYTGYNTEDAILFNRSSLERGMFNTSYFKTYEVSESNGDIPLVFQGSTNTDENGIVQMNTEVRPDTVLMRMAQGDSIKNIYPNRDQEGRVDRTFISEDTPGNRIAKVRICHERIPGIGDKFASRAGQKGTCGLVLNESDMPFTSDGIRPDLIINPHALPSRMTIGQLIESLIGKVHLHNGGLGDCTAFNTTNMDETSETLVDTYRRELPQLGYHSSGTELLYNGFTGEQIESNIFIGPTYYLRLKHMVADKINFRVRGPNTALTRQPVQGRSNEGGLRIGEMERDGVIANGMASFVRESLMDRGDGTMMVNNSRIPYQIHVDNTSGLLAVYNDYTNLQISPSIDGMVFENEALLTVPKHKKSFSALNVPYAFKLLLQELATMNVQARLITSDTVDQFENMRYKALQTLTTVLFSSLKLTPYALLENTLYVASGNTPCRDVLINAYGLNPMIFPYVTRQFERISIARTIQPKPYTSEYQKERCELDIYKPHPDNFDTTLSYFVDKMKTAIFVRIKNNKLFNFLPLYNINFTNDFYTLIEEAQLEALLKSLPSNKRKETSKDPKTWHATNCLLRTEKVDRDPTDNYLSEMYDMLVDTCSHRKVNDCVFFLSRKDFPHLRKDWKESFDAIYGDVPMSAYDKKFIPVVGQSTSVDHADFTFPTGDDWNIICPEKKFAKLETDRGHKGIVCKNTSPSRENLPAWETRENKCVWRGQGTGCGNDSSTNPRMYINELVEEFMDTKIVNFTNRIKGKNVDKSLRLEYINPKDRKNTGTRMEMSEQVKFKYTLNVQGNSAAYRFGGLLGLGFCVLNVKSRYTLWFEPMLKMKTIDDPDIGSADCILVNTVAEVAETMKWCLVHDEICQQISKNGMDFYEKYFTKEFVHDYVADLCNSISGILQPQKNMYDTDNGKLIESLKPKHELTFKSYKETNAVPTSTTVIIVPFRDSGDQDRGEQLAQFIEHYKNINILVVEQSEADKFNRGMLLNIGYDYLTRELPNVDTFVVHDVDILMPEDIVERYYGEDGKDLVHLGRLIKDDKYNAGKKDYFLGRVLRISKSKFKQMNGFPNTFYGWGGEDDALVHRIGGAEVYRPDEPKKGIEMKTRNDILPNKIKDRMEGNKIEQLILDDIQWKIDGINSLQYVIENNIAINSHVRKITVQLNPAPNSKPPSVSIVSEPVESEPIQVEPEMEPIPEPETDDLEIVDKSDTLPEETKNIHKIEI</sequence>
<evidence type="ECO:0000256" key="16">
    <source>
        <dbReference type="ARBA" id="ARBA00023163"/>
    </source>
</evidence>
<keyword evidence="16" id="KW-0804">Transcription</keyword>
<dbReference type="InterPro" id="IPR003859">
    <property type="entry name" value="Galactosyl_T"/>
</dbReference>
<dbReference type="GO" id="GO:0003899">
    <property type="term" value="F:DNA-directed RNA polymerase activity"/>
    <property type="evidence" value="ECO:0007669"/>
    <property type="project" value="UniProtKB-EC"/>
</dbReference>
<dbReference type="InterPro" id="IPR007644">
    <property type="entry name" value="RNA_pol_bsu_protrusion"/>
</dbReference>
<dbReference type="EMBL" id="MN740625">
    <property type="protein sequence ID" value="QHS78956.1"/>
    <property type="molecule type" value="Genomic_DNA"/>
</dbReference>
<dbReference type="InterPro" id="IPR007120">
    <property type="entry name" value="DNA-dir_RNAP_su2_dom"/>
</dbReference>
<evidence type="ECO:0000256" key="5">
    <source>
        <dbReference type="ARBA" id="ARBA00012418"/>
    </source>
</evidence>
<evidence type="ECO:0000256" key="10">
    <source>
        <dbReference type="ARBA" id="ARBA00022695"/>
    </source>
</evidence>
<feature type="compositionally biased region" description="Acidic residues" evidence="18">
    <location>
        <begin position="1930"/>
        <end position="1944"/>
    </location>
</feature>
<dbReference type="GO" id="GO:0016020">
    <property type="term" value="C:membrane"/>
    <property type="evidence" value="ECO:0007669"/>
    <property type="project" value="UniProtKB-SubCell"/>
</dbReference>
<feature type="region of interest" description="Disordered" evidence="18">
    <location>
        <begin position="1907"/>
        <end position="1964"/>
    </location>
</feature>
<dbReference type="InterPro" id="IPR015712">
    <property type="entry name" value="DNA-dir_RNA_pol_su2"/>
</dbReference>
<keyword evidence="13" id="KW-0735">Signal-anchor</keyword>
<dbReference type="Gene3D" id="2.40.50.150">
    <property type="match status" value="1"/>
</dbReference>
<dbReference type="Pfam" id="PF04560">
    <property type="entry name" value="RNA_pol_Rpb2_7"/>
    <property type="match status" value="1"/>
</dbReference>
<keyword evidence="10" id="KW-0548">Nucleotidyltransferase</keyword>
<keyword evidence="17" id="KW-0325">Glycoprotein</keyword>
<name>A0A6C0AH28_9ZZZZ</name>
<keyword evidence="12" id="KW-0862">Zinc</keyword>
<keyword evidence="7" id="KW-0328">Glycosyltransferase</keyword>
<evidence type="ECO:0000256" key="17">
    <source>
        <dbReference type="ARBA" id="ARBA00023180"/>
    </source>
</evidence>
<dbReference type="Pfam" id="PF04565">
    <property type="entry name" value="RNA_pol_Rpb2_3"/>
    <property type="match status" value="1"/>
</dbReference>
<dbReference type="UniPathway" id="UPA00378"/>